<dbReference type="SUPFAM" id="SSF88723">
    <property type="entry name" value="PIN domain-like"/>
    <property type="match status" value="1"/>
</dbReference>
<feature type="binding site" evidence="6">
    <location>
        <position position="6"/>
    </location>
    <ligand>
        <name>Mg(2+)</name>
        <dbReference type="ChEBI" id="CHEBI:18420"/>
    </ligand>
</feature>
<comment type="cofactor">
    <cofactor evidence="6">
        <name>Mg(2+)</name>
        <dbReference type="ChEBI" id="CHEBI:18420"/>
    </cofactor>
</comment>
<name>A0ABN1ZQK4_9ACTN</name>
<evidence type="ECO:0000259" key="7">
    <source>
        <dbReference type="Pfam" id="PF01850"/>
    </source>
</evidence>
<dbReference type="EC" id="3.1.-.-" evidence="6"/>
<keyword evidence="1 6" id="KW-1277">Toxin-antitoxin system</keyword>
<protein>
    <recommendedName>
        <fullName evidence="6">Ribonuclease VapC</fullName>
        <shortName evidence="6">RNase VapC</shortName>
        <ecNumber evidence="6">3.1.-.-</ecNumber>
    </recommendedName>
    <alternativeName>
        <fullName evidence="6">Toxin VapC</fullName>
    </alternativeName>
</protein>
<dbReference type="InterPro" id="IPR051619">
    <property type="entry name" value="TypeII_TA_RNase_PINc/VapC"/>
</dbReference>
<dbReference type="Pfam" id="PF01850">
    <property type="entry name" value="PIN"/>
    <property type="match status" value="1"/>
</dbReference>
<evidence type="ECO:0000256" key="1">
    <source>
        <dbReference type="ARBA" id="ARBA00022649"/>
    </source>
</evidence>
<evidence type="ECO:0000256" key="6">
    <source>
        <dbReference type="HAMAP-Rule" id="MF_00265"/>
    </source>
</evidence>
<dbReference type="PANTHER" id="PTHR35901">
    <property type="entry name" value="RIBONUCLEASE VAPC3"/>
    <property type="match status" value="1"/>
</dbReference>
<dbReference type="CDD" id="cd09873">
    <property type="entry name" value="PIN_Pae0151-like"/>
    <property type="match status" value="1"/>
</dbReference>
<evidence type="ECO:0000256" key="2">
    <source>
        <dbReference type="ARBA" id="ARBA00022722"/>
    </source>
</evidence>
<dbReference type="Proteomes" id="UP001500842">
    <property type="component" value="Unassembled WGS sequence"/>
</dbReference>
<comment type="function">
    <text evidence="6">Toxic component of a toxin-antitoxin (TA) system. An RNase.</text>
</comment>
<dbReference type="PANTHER" id="PTHR35901:SF1">
    <property type="entry name" value="EXONUCLEASE VAPC9"/>
    <property type="match status" value="1"/>
</dbReference>
<dbReference type="Gene3D" id="3.40.50.1010">
    <property type="entry name" value="5'-nuclease"/>
    <property type="match status" value="1"/>
</dbReference>
<keyword evidence="6" id="KW-0800">Toxin</keyword>
<proteinExistence type="inferred from homology"/>
<accession>A0ABN1ZQK4</accession>
<evidence type="ECO:0000256" key="5">
    <source>
        <dbReference type="ARBA" id="ARBA00022842"/>
    </source>
</evidence>
<reference evidence="8 9" key="1">
    <citation type="journal article" date="2019" name="Int. J. Syst. Evol. Microbiol.">
        <title>The Global Catalogue of Microorganisms (GCM) 10K type strain sequencing project: providing services to taxonomists for standard genome sequencing and annotation.</title>
        <authorList>
            <consortium name="The Broad Institute Genomics Platform"/>
            <consortium name="The Broad Institute Genome Sequencing Center for Infectious Disease"/>
            <person name="Wu L."/>
            <person name="Ma J."/>
        </authorList>
    </citation>
    <scope>NUCLEOTIDE SEQUENCE [LARGE SCALE GENOMIC DNA]</scope>
    <source>
        <strain evidence="8 9">JCM 14942</strain>
    </source>
</reference>
<sequence>MTAVVDASALAELVANTPRAAAIDGQLSPHAGDLHLPHLAVVETASVLRGWARSQQIDPQRAVAALEDLAVFPARRWAIDDLLPRMWALRDNLTAYDATYLALAESLDATLVTCDDRLRKGATRHTTATIVVP</sequence>
<dbReference type="InterPro" id="IPR029060">
    <property type="entry name" value="PIN-like_dom_sf"/>
</dbReference>
<keyword evidence="5 6" id="KW-0460">Magnesium</keyword>
<dbReference type="RefSeq" id="WP_219996308.1">
    <property type="nucleotide sequence ID" value="NZ_BAAAOR010000002.1"/>
</dbReference>
<organism evidence="8 9">
    <name type="scientific">Nocardioides humi</name>
    <dbReference type="NCBI Taxonomy" id="449461"/>
    <lineage>
        <taxon>Bacteria</taxon>
        <taxon>Bacillati</taxon>
        <taxon>Actinomycetota</taxon>
        <taxon>Actinomycetes</taxon>
        <taxon>Propionibacteriales</taxon>
        <taxon>Nocardioidaceae</taxon>
        <taxon>Nocardioides</taxon>
    </lineage>
</organism>
<feature type="binding site" evidence="6">
    <location>
        <position position="97"/>
    </location>
    <ligand>
        <name>Mg(2+)</name>
        <dbReference type="ChEBI" id="CHEBI:18420"/>
    </ligand>
</feature>
<evidence type="ECO:0000313" key="8">
    <source>
        <dbReference type="EMBL" id="GAA1502298.1"/>
    </source>
</evidence>
<comment type="caution">
    <text evidence="8">The sequence shown here is derived from an EMBL/GenBank/DDBJ whole genome shotgun (WGS) entry which is preliminary data.</text>
</comment>
<keyword evidence="9" id="KW-1185">Reference proteome</keyword>
<dbReference type="InterPro" id="IPR022907">
    <property type="entry name" value="VapC_family"/>
</dbReference>
<comment type="similarity">
    <text evidence="6">Belongs to the PINc/VapC protein family.</text>
</comment>
<keyword evidence="3 6" id="KW-0479">Metal-binding</keyword>
<dbReference type="InterPro" id="IPR044153">
    <property type="entry name" value="PIN_Pae0151-like"/>
</dbReference>
<dbReference type="EMBL" id="BAAAOR010000002">
    <property type="protein sequence ID" value="GAA1502298.1"/>
    <property type="molecule type" value="Genomic_DNA"/>
</dbReference>
<gene>
    <name evidence="6" type="primary">vapC</name>
    <name evidence="8" type="ORF">GCM10009788_01800</name>
</gene>
<dbReference type="HAMAP" id="MF_00265">
    <property type="entry name" value="VapC_Nob1"/>
    <property type="match status" value="1"/>
</dbReference>
<evidence type="ECO:0000256" key="4">
    <source>
        <dbReference type="ARBA" id="ARBA00022801"/>
    </source>
</evidence>
<keyword evidence="2 6" id="KW-0540">Nuclease</keyword>
<evidence type="ECO:0000313" key="9">
    <source>
        <dbReference type="Proteomes" id="UP001500842"/>
    </source>
</evidence>
<feature type="domain" description="PIN" evidence="7">
    <location>
        <begin position="4"/>
        <end position="120"/>
    </location>
</feature>
<evidence type="ECO:0000256" key="3">
    <source>
        <dbReference type="ARBA" id="ARBA00022723"/>
    </source>
</evidence>
<keyword evidence="4 6" id="KW-0378">Hydrolase</keyword>
<dbReference type="InterPro" id="IPR002716">
    <property type="entry name" value="PIN_dom"/>
</dbReference>